<sequence length="73" mass="8070">MSDPANNDRSSAIAAAVILLVVGAGIYFLPNLTLWIGQYSPVLAATVGAVVILSFFLIFWVRTIYKRRRDNSR</sequence>
<keyword evidence="1" id="KW-1133">Transmembrane helix</keyword>
<evidence type="ECO:0000313" key="2">
    <source>
        <dbReference type="EMBL" id="MBP1848990.1"/>
    </source>
</evidence>
<keyword evidence="1" id="KW-0472">Membrane</keyword>
<comment type="caution">
    <text evidence="2">The sequence shown here is derived from an EMBL/GenBank/DDBJ whole genome shotgun (WGS) entry which is preliminary data.</text>
</comment>
<evidence type="ECO:0000256" key="1">
    <source>
        <dbReference type="SAM" id="Phobius"/>
    </source>
</evidence>
<keyword evidence="3" id="KW-1185">Reference proteome</keyword>
<accession>A0ABS4DTI3</accession>
<dbReference type="EMBL" id="JAGGJU010000001">
    <property type="protein sequence ID" value="MBP1848990.1"/>
    <property type="molecule type" value="Genomic_DNA"/>
</dbReference>
<feature type="transmembrane region" description="Helical" evidence="1">
    <location>
        <begin position="42"/>
        <end position="65"/>
    </location>
</feature>
<keyword evidence="1" id="KW-0812">Transmembrane</keyword>
<name>A0ABS4DTI3_9HYPH</name>
<feature type="transmembrane region" description="Helical" evidence="1">
    <location>
        <begin position="12"/>
        <end position="30"/>
    </location>
</feature>
<dbReference type="RefSeq" id="WP_209941759.1">
    <property type="nucleotide sequence ID" value="NZ_JAGGJU010000001.1"/>
</dbReference>
<reference evidence="2 3" key="1">
    <citation type="submission" date="2021-03" db="EMBL/GenBank/DDBJ databases">
        <title>Genomic Encyclopedia of Type Strains, Phase IV (KMG-IV): sequencing the most valuable type-strain genomes for metagenomic binning, comparative biology and taxonomic classification.</title>
        <authorList>
            <person name="Goeker M."/>
        </authorList>
    </citation>
    <scope>NUCLEOTIDE SEQUENCE [LARGE SCALE GENOMIC DNA]</scope>
    <source>
        <strain evidence="2 3">DSM 21600</strain>
    </source>
</reference>
<organism evidence="2 3">
    <name type="scientific">Rhizobium halophytocola</name>
    <dbReference type="NCBI Taxonomy" id="735519"/>
    <lineage>
        <taxon>Bacteria</taxon>
        <taxon>Pseudomonadati</taxon>
        <taxon>Pseudomonadota</taxon>
        <taxon>Alphaproteobacteria</taxon>
        <taxon>Hyphomicrobiales</taxon>
        <taxon>Rhizobiaceae</taxon>
        <taxon>Rhizobium/Agrobacterium group</taxon>
        <taxon>Rhizobium</taxon>
    </lineage>
</organism>
<protein>
    <submittedName>
        <fullName evidence="2">Purine-cytosine permease-like protein</fullName>
    </submittedName>
</protein>
<proteinExistence type="predicted"/>
<dbReference type="Proteomes" id="UP000759443">
    <property type="component" value="Unassembled WGS sequence"/>
</dbReference>
<gene>
    <name evidence="2" type="ORF">J2Z17_000407</name>
</gene>
<evidence type="ECO:0000313" key="3">
    <source>
        <dbReference type="Proteomes" id="UP000759443"/>
    </source>
</evidence>